<dbReference type="GO" id="GO:0004672">
    <property type="term" value="F:protein kinase activity"/>
    <property type="evidence" value="ECO:0007669"/>
    <property type="project" value="InterPro"/>
</dbReference>
<proteinExistence type="predicted"/>
<dbReference type="PROSITE" id="PS50011">
    <property type="entry name" value="PROTEIN_KINASE_DOM"/>
    <property type="match status" value="1"/>
</dbReference>
<evidence type="ECO:0000313" key="3">
    <source>
        <dbReference type="Proteomes" id="UP000054270"/>
    </source>
</evidence>
<dbReference type="SUPFAM" id="SSF56112">
    <property type="entry name" value="Protein kinase-like (PK-like)"/>
    <property type="match status" value="1"/>
</dbReference>
<dbReference type="GO" id="GO:0005524">
    <property type="term" value="F:ATP binding"/>
    <property type="evidence" value="ECO:0007669"/>
    <property type="project" value="InterPro"/>
</dbReference>
<dbReference type="InterPro" id="IPR000719">
    <property type="entry name" value="Prot_kinase_dom"/>
</dbReference>
<dbReference type="InterPro" id="IPR011009">
    <property type="entry name" value="Kinase-like_dom_sf"/>
</dbReference>
<dbReference type="EMBL" id="KN817528">
    <property type="protein sequence ID" value="KJA26397.1"/>
    <property type="molecule type" value="Genomic_DNA"/>
</dbReference>
<sequence>MDYVKDAKTVWQLLEDQAQIDPIVLEKVDAAMKLLHQNDIVFGDLRDANVLFAPSPGNTMAGGRVYLVDFDWASRAGVGRFPATLDRENYDGSMQPYGIMEKDHDTKQFESLSQSITRNTV</sequence>
<accession>A0A0D2LFG7</accession>
<evidence type="ECO:0000313" key="2">
    <source>
        <dbReference type="EMBL" id="KJA26397.1"/>
    </source>
</evidence>
<keyword evidence="3" id="KW-1185">Reference proteome</keyword>
<evidence type="ECO:0000259" key="1">
    <source>
        <dbReference type="PROSITE" id="PS50011"/>
    </source>
</evidence>
<reference evidence="3" key="1">
    <citation type="submission" date="2014-04" db="EMBL/GenBank/DDBJ databases">
        <title>Evolutionary Origins and Diversification of the Mycorrhizal Mutualists.</title>
        <authorList>
            <consortium name="DOE Joint Genome Institute"/>
            <consortium name="Mycorrhizal Genomics Consortium"/>
            <person name="Kohler A."/>
            <person name="Kuo A."/>
            <person name="Nagy L.G."/>
            <person name="Floudas D."/>
            <person name="Copeland A."/>
            <person name="Barry K.W."/>
            <person name="Cichocki N."/>
            <person name="Veneault-Fourrey C."/>
            <person name="LaButti K."/>
            <person name="Lindquist E.A."/>
            <person name="Lipzen A."/>
            <person name="Lundell T."/>
            <person name="Morin E."/>
            <person name="Murat C."/>
            <person name="Riley R."/>
            <person name="Ohm R."/>
            <person name="Sun H."/>
            <person name="Tunlid A."/>
            <person name="Henrissat B."/>
            <person name="Grigoriev I.V."/>
            <person name="Hibbett D.S."/>
            <person name="Martin F."/>
        </authorList>
    </citation>
    <scope>NUCLEOTIDE SEQUENCE [LARGE SCALE GENOMIC DNA]</scope>
    <source>
        <strain evidence="3">FD-334 SS-4</strain>
    </source>
</reference>
<gene>
    <name evidence="2" type="ORF">HYPSUDRAFT_133001</name>
</gene>
<dbReference type="Gene3D" id="1.10.510.10">
    <property type="entry name" value="Transferase(Phosphotransferase) domain 1"/>
    <property type="match status" value="1"/>
</dbReference>
<dbReference type="OrthoDB" id="4062651at2759"/>
<name>A0A0D2LFG7_HYPSF</name>
<dbReference type="AlphaFoldDB" id="A0A0D2LFG7"/>
<feature type="domain" description="Protein kinase" evidence="1">
    <location>
        <begin position="1"/>
        <end position="121"/>
    </location>
</feature>
<protein>
    <recommendedName>
        <fullName evidence="1">Protein kinase domain-containing protein</fullName>
    </recommendedName>
</protein>
<dbReference type="Proteomes" id="UP000054270">
    <property type="component" value="Unassembled WGS sequence"/>
</dbReference>
<organism evidence="2 3">
    <name type="scientific">Hypholoma sublateritium (strain FD-334 SS-4)</name>
    <dbReference type="NCBI Taxonomy" id="945553"/>
    <lineage>
        <taxon>Eukaryota</taxon>
        <taxon>Fungi</taxon>
        <taxon>Dikarya</taxon>
        <taxon>Basidiomycota</taxon>
        <taxon>Agaricomycotina</taxon>
        <taxon>Agaricomycetes</taxon>
        <taxon>Agaricomycetidae</taxon>
        <taxon>Agaricales</taxon>
        <taxon>Agaricineae</taxon>
        <taxon>Strophariaceae</taxon>
        <taxon>Hypholoma</taxon>
    </lineage>
</organism>